<evidence type="ECO:0000313" key="2">
    <source>
        <dbReference type="EMBL" id="RLM91287.1"/>
    </source>
</evidence>
<reference evidence="3" key="1">
    <citation type="journal article" date="2019" name="Nat. Commun.">
        <title>The genome of broomcorn millet.</title>
        <authorList>
            <person name="Zou C."/>
            <person name="Miki D."/>
            <person name="Li D."/>
            <person name="Tang Q."/>
            <person name="Xiao L."/>
            <person name="Rajput S."/>
            <person name="Deng P."/>
            <person name="Jia W."/>
            <person name="Huang R."/>
            <person name="Zhang M."/>
            <person name="Sun Y."/>
            <person name="Hu J."/>
            <person name="Fu X."/>
            <person name="Schnable P.S."/>
            <person name="Li F."/>
            <person name="Zhang H."/>
            <person name="Feng B."/>
            <person name="Zhu X."/>
            <person name="Liu R."/>
            <person name="Schnable J.C."/>
            <person name="Zhu J.-K."/>
            <person name="Zhang H."/>
        </authorList>
    </citation>
    <scope>NUCLEOTIDE SEQUENCE [LARGE SCALE GENOMIC DNA]</scope>
</reference>
<gene>
    <name evidence="2" type="ORF">C2845_PM08G13240</name>
</gene>
<dbReference type="OrthoDB" id="688785at2759"/>
<keyword evidence="3" id="KW-1185">Reference proteome</keyword>
<organism evidence="2 3">
    <name type="scientific">Panicum miliaceum</name>
    <name type="common">Proso millet</name>
    <name type="synonym">Broomcorn millet</name>
    <dbReference type="NCBI Taxonomy" id="4540"/>
    <lineage>
        <taxon>Eukaryota</taxon>
        <taxon>Viridiplantae</taxon>
        <taxon>Streptophyta</taxon>
        <taxon>Embryophyta</taxon>
        <taxon>Tracheophyta</taxon>
        <taxon>Spermatophyta</taxon>
        <taxon>Magnoliopsida</taxon>
        <taxon>Liliopsida</taxon>
        <taxon>Poales</taxon>
        <taxon>Poaceae</taxon>
        <taxon>PACMAD clade</taxon>
        <taxon>Panicoideae</taxon>
        <taxon>Panicodae</taxon>
        <taxon>Paniceae</taxon>
        <taxon>Panicinae</taxon>
        <taxon>Panicum</taxon>
        <taxon>Panicum sect. Panicum</taxon>
    </lineage>
</organism>
<dbReference type="Proteomes" id="UP000275267">
    <property type="component" value="Unassembled WGS sequence"/>
</dbReference>
<dbReference type="EMBL" id="PQIB02000010">
    <property type="protein sequence ID" value="RLM91287.1"/>
    <property type="molecule type" value="Genomic_DNA"/>
</dbReference>
<dbReference type="InterPro" id="IPR005162">
    <property type="entry name" value="Retrotrans_gag_dom"/>
</dbReference>
<proteinExistence type="predicted"/>
<name>A0A3L6QYZ1_PANMI</name>
<comment type="caution">
    <text evidence="2">The sequence shown here is derived from an EMBL/GenBank/DDBJ whole genome shotgun (WGS) entry which is preliminary data.</text>
</comment>
<feature type="domain" description="Retrotransposon gag" evidence="1">
    <location>
        <begin position="4"/>
        <end position="50"/>
    </location>
</feature>
<sequence length="61" mass="6865">MKLSDLTNLRQRSDEPVTGYVQRFREVRNKCYSLALTDAQLADIAFQGLLTNQGKVCFAGI</sequence>
<evidence type="ECO:0000259" key="1">
    <source>
        <dbReference type="Pfam" id="PF03732"/>
    </source>
</evidence>
<protein>
    <recommendedName>
        <fullName evidence="1">Retrotransposon gag domain-containing protein</fullName>
    </recommendedName>
</protein>
<accession>A0A3L6QYZ1</accession>
<dbReference type="AlphaFoldDB" id="A0A3L6QYZ1"/>
<dbReference type="Pfam" id="PF03732">
    <property type="entry name" value="Retrotrans_gag"/>
    <property type="match status" value="1"/>
</dbReference>
<evidence type="ECO:0000313" key="3">
    <source>
        <dbReference type="Proteomes" id="UP000275267"/>
    </source>
</evidence>